<feature type="compositionally biased region" description="Basic and acidic residues" evidence="1">
    <location>
        <begin position="116"/>
        <end position="127"/>
    </location>
</feature>
<evidence type="ECO:0000313" key="2">
    <source>
        <dbReference type="EMBL" id="GFX88706.1"/>
    </source>
</evidence>
<feature type="region of interest" description="Disordered" evidence="1">
    <location>
        <begin position="76"/>
        <end position="178"/>
    </location>
</feature>
<sequence length="178" mass="20578">MLKLGIIEVGESDYMSPMILVEVSGKEPRPCGILAPVQHFRRISRSFHIEKVFGDKKVASNEAKQIPRQKRFIHWNTRNVDYGETSESSDENEKATSQENKHSQPIVEEFDQGQMENDRRKRIKETPSDTWQTEKIAVGSDAEENIDNENYIKNMEENPSLLQNPSFESILEEQIPEE</sequence>
<gene>
    <name evidence="2" type="ORF">TNCV_4636271</name>
</gene>
<evidence type="ECO:0000313" key="3">
    <source>
        <dbReference type="Proteomes" id="UP000887159"/>
    </source>
</evidence>
<dbReference type="AlphaFoldDB" id="A0A8X6R5D2"/>
<name>A0A8X6R5D2_TRICX</name>
<proteinExistence type="predicted"/>
<comment type="caution">
    <text evidence="2">The sequence shown here is derived from an EMBL/GenBank/DDBJ whole genome shotgun (WGS) entry which is preliminary data.</text>
</comment>
<dbReference type="EMBL" id="BMAU01021058">
    <property type="protein sequence ID" value="GFX88706.1"/>
    <property type="molecule type" value="Genomic_DNA"/>
</dbReference>
<keyword evidence="3" id="KW-1185">Reference proteome</keyword>
<feature type="compositionally biased region" description="Basic and acidic residues" evidence="1">
    <location>
        <begin position="91"/>
        <end position="102"/>
    </location>
</feature>
<dbReference type="Proteomes" id="UP000887159">
    <property type="component" value="Unassembled WGS sequence"/>
</dbReference>
<evidence type="ECO:0000256" key="1">
    <source>
        <dbReference type="SAM" id="MobiDB-lite"/>
    </source>
</evidence>
<protein>
    <submittedName>
        <fullName evidence="2">Uncharacterized protein</fullName>
    </submittedName>
</protein>
<reference evidence="2" key="1">
    <citation type="submission" date="2020-08" db="EMBL/GenBank/DDBJ databases">
        <title>Multicomponent nature underlies the extraordinary mechanical properties of spider dragline silk.</title>
        <authorList>
            <person name="Kono N."/>
            <person name="Nakamura H."/>
            <person name="Mori M."/>
            <person name="Yoshida Y."/>
            <person name="Ohtoshi R."/>
            <person name="Malay A.D."/>
            <person name="Moran D.A.P."/>
            <person name="Tomita M."/>
            <person name="Numata K."/>
            <person name="Arakawa K."/>
        </authorList>
    </citation>
    <scope>NUCLEOTIDE SEQUENCE</scope>
</reference>
<accession>A0A8X6R5D2</accession>
<organism evidence="2 3">
    <name type="scientific">Trichonephila clavipes</name>
    <name type="common">Golden silk orbweaver</name>
    <name type="synonym">Nephila clavipes</name>
    <dbReference type="NCBI Taxonomy" id="2585209"/>
    <lineage>
        <taxon>Eukaryota</taxon>
        <taxon>Metazoa</taxon>
        <taxon>Ecdysozoa</taxon>
        <taxon>Arthropoda</taxon>
        <taxon>Chelicerata</taxon>
        <taxon>Arachnida</taxon>
        <taxon>Araneae</taxon>
        <taxon>Araneomorphae</taxon>
        <taxon>Entelegynae</taxon>
        <taxon>Araneoidea</taxon>
        <taxon>Nephilidae</taxon>
        <taxon>Trichonephila</taxon>
    </lineage>
</organism>